<protein>
    <submittedName>
        <fullName evidence="1">Uncharacterized protein</fullName>
    </submittedName>
</protein>
<sequence length="143" mass="15829">MGSVNRPIHFPLKYPAGSILELETPTGSDKDERSLIHLAGESDIDFSMHIMAELTLGSNSLSAFWRHHNSPPLPPRSTNVQSGGTPAAYNTINIYRSMRAFCVPIFCPPTRSLSTCQGVRRLVARPLPHSLHVNLFCLPKRPL</sequence>
<reference evidence="1 2" key="1">
    <citation type="submission" date="2016-03" db="EMBL/GenBank/DDBJ databases">
        <title>EvidentialGene: Evidence-directed Construction of Genes on Genomes.</title>
        <authorList>
            <person name="Gilbert D.G."/>
            <person name="Choi J.-H."/>
            <person name="Mockaitis K."/>
            <person name="Colbourne J."/>
            <person name="Pfrender M."/>
        </authorList>
    </citation>
    <scope>NUCLEOTIDE SEQUENCE [LARGE SCALE GENOMIC DNA]</scope>
    <source>
        <strain evidence="1 2">Xinb3</strain>
        <tissue evidence="1">Complete organism</tissue>
    </source>
</reference>
<gene>
    <name evidence="1" type="ORF">APZ42_024975</name>
</gene>
<organism evidence="1 2">
    <name type="scientific">Daphnia magna</name>
    <dbReference type="NCBI Taxonomy" id="35525"/>
    <lineage>
        <taxon>Eukaryota</taxon>
        <taxon>Metazoa</taxon>
        <taxon>Ecdysozoa</taxon>
        <taxon>Arthropoda</taxon>
        <taxon>Crustacea</taxon>
        <taxon>Branchiopoda</taxon>
        <taxon>Diplostraca</taxon>
        <taxon>Cladocera</taxon>
        <taxon>Anomopoda</taxon>
        <taxon>Daphniidae</taxon>
        <taxon>Daphnia</taxon>
    </lineage>
</organism>
<dbReference type="AlphaFoldDB" id="A0A164TKK1"/>
<name>A0A164TKK1_9CRUS</name>
<keyword evidence="2" id="KW-1185">Reference proteome</keyword>
<accession>A0A164TKK1</accession>
<dbReference type="Proteomes" id="UP000076858">
    <property type="component" value="Unassembled WGS sequence"/>
</dbReference>
<evidence type="ECO:0000313" key="1">
    <source>
        <dbReference type="EMBL" id="KZS10532.1"/>
    </source>
</evidence>
<dbReference type="EMBL" id="LRGB01001776">
    <property type="protein sequence ID" value="KZS10532.1"/>
    <property type="molecule type" value="Genomic_DNA"/>
</dbReference>
<comment type="caution">
    <text evidence="1">The sequence shown here is derived from an EMBL/GenBank/DDBJ whole genome shotgun (WGS) entry which is preliminary data.</text>
</comment>
<evidence type="ECO:0000313" key="2">
    <source>
        <dbReference type="Proteomes" id="UP000076858"/>
    </source>
</evidence>
<proteinExistence type="predicted"/>